<dbReference type="PANTHER" id="PTHR43300">
    <property type="entry name" value="ACETYLTRANSFERASE"/>
    <property type="match status" value="1"/>
</dbReference>
<evidence type="ECO:0000313" key="6">
    <source>
        <dbReference type="Proteomes" id="UP000438699"/>
    </source>
</evidence>
<dbReference type="InterPro" id="IPR050179">
    <property type="entry name" value="Trans_hexapeptide_repeat"/>
</dbReference>
<evidence type="ECO:0000259" key="4">
    <source>
        <dbReference type="Pfam" id="PF17836"/>
    </source>
</evidence>
<dbReference type="Proteomes" id="UP000438699">
    <property type="component" value="Unassembled WGS sequence"/>
</dbReference>
<organism evidence="5 6">
    <name type="scientific">Pseudodesulfovibrio senegalensis</name>
    <dbReference type="NCBI Taxonomy" id="1721087"/>
    <lineage>
        <taxon>Bacteria</taxon>
        <taxon>Pseudomonadati</taxon>
        <taxon>Thermodesulfobacteriota</taxon>
        <taxon>Desulfovibrionia</taxon>
        <taxon>Desulfovibrionales</taxon>
        <taxon>Desulfovibrionaceae</taxon>
    </lineage>
</organism>
<dbReference type="AlphaFoldDB" id="A0A6N6N4X2"/>
<gene>
    <name evidence="5" type="ORF">F8A88_09325</name>
</gene>
<feature type="binding site" evidence="3">
    <location>
        <position position="143"/>
    </location>
    <ligand>
        <name>acetyl-CoA</name>
        <dbReference type="ChEBI" id="CHEBI:57288"/>
    </ligand>
</feature>
<dbReference type="RefSeq" id="WP_151150873.1">
    <property type="nucleotide sequence ID" value="NZ_WAIE01000003.1"/>
</dbReference>
<dbReference type="InterPro" id="IPR011004">
    <property type="entry name" value="Trimer_LpxA-like_sf"/>
</dbReference>
<evidence type="ECO:0000256" key="1">
    <source>
        <dbReference type="ARBA" id="ARBA00007274"/>
    </source>
</evidence>
<protein>
    <submittedName>
        <fullName evidence="5">Transferase</fullName>
    </submittedName>
</protein>
<feature type="active site" description="Proton acceptor" evidence="2">
    <location>
        <position position="134"/>
    </location>
</feature>
<dbReference type="InterPro" id="IPR020019">
    <property type="entry name" value="AcTrfase_PglD-like"/>
</dbReference>
<evidence type="ECO:0000256" key="3">
    <source>
        <dbReference type="PIRSR" id="PIRSR620019-2"/>
    </source>
</evidence>
<dbReference type="GO" id="GO:0016740">
    <property type="term" value="F:transferase activity"/>
    <property type="evidence" value="ECO:0007669"/>
    <property type="project" value="UniProtKB-KW"/>
</dbReference>
<dbReference type="InterPro" id="IPR041561">
    <property type="entry name" value="PglD_N"/>
</dbReference>
<comment type="similarity">
    <text evidence="1">Belongs to the transferase hexapeptide repeat family.</text>
</comment>
<proteinExistence type="inferred from homology"/>
<dbReference type="EMBL" id="WAIE01000003">
    <property type="protein sequence ID" value="KAB1441781.1"/>
    <property type="molecule type" value="Genomic_DNA"/>
</dbReference>
<feature type="binding site" evidence="3">
    <location>
        <position position="69"/>
    </location>
    <ligand>
        <name>substrate</name>
    </ligand>
</feature>
<evidence type="ECO:0000313" key="5">
    <source>
        <dbReference type="EMBL" id="KAB1441781.1"/>
    </source>
</evidence>
<keyword evidence="5" id="KW-0808">Transferase</keyword>
<dbReference type="Gene3D" id="3.40.50.20">
    <property type="match status" value="1"/>
</dbReference>
<accession>A0A6N6N4X2</accession>
<feature type="binding site" evidence="3">
    <location>
        <position position="164"/>
    </location>
    <ligand>
        <name>acetyl-CoA</name>
        <dbReference type="ChEBI" id="CHEBI:57288"/>
    </ligand>
</feature>
<dbReference type="PANTHER" id="PTHR43300:SF7">
    <property type="entry name" value="UDP-N-ACETYLBACILLOSAMINE N-ACETYLTRANSFERASE"/>
    <property type="match status" value="1"/>
</dbReference>
<dbReference type="CDD" id="cd03360">
    <property type="entry name" value="LbH_AT_putative"/>
    <property type="match status" value="1"/>
</dbReference>
<name>A0A6N6N4X2_9BACT</name>
<dbReference type="NCBIfam" id="TIGR03570">
    <property type="entry name" value="NeuD_NnaD"/>
    <property type="match status" value="1"/>
</dbReference>
<sequence>MRVVVVGSGGHGAVVLDALLRMREAGADMVPVGIVSRRDHGSEILGVRVLGDHDALETMEHDAVVLAIGDNRTRCRVAQELSQSAFCSVVHPAAVVAPDVEIGPGAVVLAGAVVNTRTRLGAHCILNTGCTVDHDCEIGPFCHVAPGVHLAGNVRLEQGAFMGIGSCAVPGVRVGQWAVAGAGAAVVADVADHATVTGVPARTTSQS</sequence>
<keyword evidence="6" id="KW-1185">Reference proteome</keyword>
<dbReference type="SUPFAM" id="SSF51161">
    <property type="entry name" value="Trimeric LpxA-like enzymes"/>
    <property type="match status" value="1"/>
</dbReference>
<evidence type="ECO:0000256" key="2">
    <source>
        <dbReference type="PIRSR" id="PIRSR620019-1"/>
    </source>
</evidence>
<dbReference type="Gene3D" id="2.160.10.10">
    <property type="entry name" value="Hexapeptide repeat proteins"/>
    <property type="match status" value="1"/>
</dbReference>
<feature type="domain" description="PglD N-terminal" evidence="4">
    <location>
        <begin position="2"/>
        <end position="81"/>
    </location>
</feature>
<dbReference type="OrthoDB" id="9801456at2"/>
<reference evidence="5 6" key="1">
    <citation type="journal article" date="2017" name="Int. J. Syst. Evol. Microbiol.">
        <title>Desulfovibrio senegalensis sp. nov., a mesophilic sulfate reducer isolated from marine sediment.</title>
        <authorList>
            <person name="Thioye A."/>
            <person name="Gam Z.B.A."/>
            <person name="Mbengue M."/>
            <person name="Cayol J.L."/>
            <person name="Joseph-Bartoli M."/>
            <person name="Toure-Kane C."/>
            <person name="Labat M."/>
        </authorList>
    </citation>
    <scope>NUCLEOTIDE SEQUENCE [LARGE SCALE GENOMIC DNA]</scope>
    <source>
        <strain evidence="5 6">DSM 101509</strain>
    </source>
</reference>
<comment type="caution">
    <text evidence="5">The sequence shown here is derived from an EMBL/GenBank/DDBJ whole genome shotgun (WGS) entry which is preliminary data.</text>
</comment>
<dbReference type="Pfam" id="PF17836">
    <property type="entry name" value="PglD_N"/>
    <property type="match status" value="1"/>
</dbReference>
<feature type="site" description="Increases basicity of active site His" evidence="2">
    <location>
        <position position="135"/>
    </location>
</feature>